<dbReference type="Proteomes" id="UP000637359">
    <property type="component" value="Unassembled WGS sequence"/>
</dbReference>
<evidence type="ECO:0000313" key="4">
    <source>
        <dbReference type="Proteomes" id="UP000637359"/>
    </source>
</evidence>
<dbReference type="InterPro" id="IPR042274">
    <property type="entry name" value="YycH/YycI_2"/>
</dbReference>
<proteinExistence type="predicted"/>
<feature type="domain" description="Regulatory protein YycH" evidence="2">
    <location>
        <begin position="4"/>
        <end position="431"/>
    </location>
</feature>
<comment type="caution">
    <text evidence="3">The sequence shown here is derived from an EMBL/GenBank/DDBJ whole genome shotgun (WGS) entry which is preliminary data.</text>
</comment>
<accession>A0A923L8I7</accession>
<evidence type="ECO:0000259" key="2">
    <source>
        <dbReference type="Pfam" id="PF07435"/>
    </source>
</evidence>
<dbReference type="AlphaFoldDB" id="A0A923L8I7"/>
<dbReference type="InterPro" id="IPR009996">
    <property type="entry name" value="YycH"/>
</dbReference>
<keyword evidence="1" id="KW-1133">Transmembrane helix</keyword>
<organism evidence="3 4">
    <name type="scientific">Ornithinibacillus hominis</name>
    <dbReference type="NCBI Taxonomy" id="2763055"/>
    <lineage>
        <taxon>Bacteria</taxon>
        <taxon>Bacillati</taxon>
        <taxon>Bacillota</taxon>
        <taxon>Bacilli</taxon>
        <taxon>Bacillales</taxon>
        <taxon>Bacillaceae</taxon>
        <taxon>Ornithinibacillus</taxon>
    </lineage>
</organism>
<protein>
    <recommendedName>
        <fullName evidence="2">Regulatory protein YycH domain-containing protein</fullName>
    </recommendedName>
</protein>
<keyword evidence="4" id="KW-1185">Reference proteome</keyword>
<dbReference type="Gene3D" id="3.10.450.310">
    <property type="match status" value="1"/>
</dbReference>
<feature type="transmembrane region" description="Helical" evidence="1">
    <location>
        <begin position="9"/>
        <end position="26"/>
    </location>
</feature>
<gene>
    <name evidence="3" type="ORF">H8S33_17070</name>
</gene>
<name>A0A923L8I7_9BACI</name>
<keyword evidence="1" id="KW-0812">Transmembrane</keyword>
<dbReference type="Gene3D" id="3.30.310.160">
    <property type="entry name" value="YycH protein, domain 2"/>
    <property type="match status" value="1"/>
</dbReference>
<dbReference type="CDD" id="cd15787">
    <property type="entry name" value="YycH_N"/>
    <property type="match status" value="1"/>
</dbReference>
<evidence type="ECO:0000256" key="1">
    <source>
        <dbReference type="SAM" id="Phobius"/>
    </source>
</evidence>
<dbReference type="EMBL" id="JACOOL010000016">
    <property type="protein sequence ID" value="MBC5638490.1"/>
    <property type="molecule type" value="Genomic_DNA"/>
</dbReference>
<dbReference type="Pfam" id="PF07435">
    <property type="entry name" value="YycH"/>
    <property type="match status" value="1"/>
</dbReference>
<evidence type="ECO:0000313" key="3">
    <source>
        <dbReference type="EMBL" id="MBC5638490.1"/>
    </source>
</evidence>
<sequence length="439" mass="50972">MKLEVIKTYILAILVGISLILSYSLWNYNPDKETLEEEQLLDPNELDLGGTTELRNSLVVPSQMIFSKYENNYFSFSNPEESTKLFQDMTSWVLYNFRISEANGRPNVTQGYLVELIFPEALPMDVIPNFFTVNNQDEFQVPDNESFERVYVTFNESEQSMTFSFLSVDGKTQLRADVNNAQKYDLLYSTISNLTDLEEYTMLESSDYPIFVPIEPSNLMKYDLRIKKLPYSVLKNALFLDPSAVIENITADQTLWYQDGPRSMQVFDADSSIRSMEFIYAQATRSPMTVLEILDKSISEINGFNGWPNHYQLENIDTLYNDIQYLMYYKGYPVFHPDNVTMIEQRLTSTEIIEHRQPLFSISYVVEGEEYRIPSGKKLINWLKGEDSLYSLGDIQAIKIGYRLNPLSDIAISLTPAWYIKVHDRWLQVNLDDNLPRKE</sequence>
<keyword evidence="1" id="KW-0472">Membrane</keyword>
<dbReference type="RefSeq" id="WP_186871196.1">
    <property type="nucleotide sequence ID" value="NZ_JACOOL010000016.1"/>
</dbReference>
<reference evidence="3" key="1">
    <citation type="submission" date="2020-08" db="EMBL/GenBank/DDBJ databases">
        <title>Genome public.</title>
        <authorList>
            <person name="Liu C."/>
            <person name="Sun Q."/>
        </authorList>
    </citation>
    <scope>NUCLEOTIDE SEQUENCE</scope>
    <source>
        <strain evidence="3">BX22</strain>
    </source>
</reference>